<evidence type="ECO:0000256" key="5">
    <source>
        <dbReference type="ARBA" id="ARBA00012655"/>
    </source>
</evidence>
<dbReference type="STRING" id="1043004.A0A074XGR3"/>
<dbReference type="PIRSF" id="PIRSF001438">
    <property type="entry name" value="4pyrrol_synth_OHMeBilane_synth"/>
    <property type="match status" value="1"/>
</dbReference>
<dbReference type="FunFam" id="3.40.190.10:FF:000005">
    <property type="entry name" value="Porphobilinogen deaminase"/>
    <property type="match status" value="1"/>
</dbReference>
<dbReference type="PROSITE" id="PS00533">
    <property type="entry name" value="PORPHOBILINOGEN_DEAM"/>
    <property type="match status" value="1"/>
</dbReference>
<reference evidence="15 16" key="1">
    <citation type="journal article" date="2014" name="BMC Genomics">
        <title>Genome sequencing of four Aureobasidium pullulans varieties: biotechnological potential, stress tolerance, and description of new species.</title>
        <authorList>
            <person name="Gostin Ar C."/>
            <person name="Ohm R.A."/>
            <person name="Kogej T."/>
            <person name="Sonjak S."/>
            <person name="Turk M."/>
            <person name="Zajc J."/>
            <person name="Zalar P."/>
            <person name="Grube M."/>
            <person name="Sun H."/>
            <person name="Han J."/>
            <person name="Sharma A."/>
            <person name="Chiniquy J."/>
            <person name="Ngan C.Y."/>
            <person name="Lipzen A."/>
            <person name="Barry K."/>
            <person name="Grigoriev I.V."/>
            <person name="Gunde-Cimerman N."/>
        </authorList>
    </citation>
    <scope>NUCLEOTIDE SEQUENCE [LARGE SCALE GENOMIC DNA]</scope>
    <source>
        <strain evidence="15 16">CBS 147.97</strain>
    </source>
</reference>
<comment type="pathway">
    <text evidence="3">Porphyrin-containing compound metabolism; protoporphyrin-IX biosynthesis; coproporphyrinogen-III from 5-aminolevulinate: step 2/4.</text>
</comment>
<accession>A0A074XGR3</accession>
<dbReference type="HOGENOM" id="CLU_019704_0_2_1"/>
<dbReference type="Gene3D" id="3.40.190.10">
    <property type="entry name" value="Periplasmic binding protein-like II"/>
    <property type="match status" value="2"/>
</dbReference>
<dbReference type="NCBIfam" id="TIGR00212">
    <property type="entry name" value="hemC"/>
    <property type="match status" value="1"/>
</dbReference>
<sequence length="343" mass="37995">MATQVASTTQRPVRIGTRKSMLARVQTDIVCKELRKAWPDRQYEIHAMSTMGDNNQTTALHEFNAKALWTHELEALLENGDLDLIVHSLKDMPTQLPPSMSIGCIFPREDPRDALVVKPTFPYKSLAQLPEGSVIGTSSVRRSAQLKRLYPTLKFADVRGNVGTRLAKLDNPEGEYTALILAAAGLSRLGMSDRITSYLDKATGGILHAVGQGALGIEVRSDDEDVKKLLSAVGCEWTTRACLAERSLMRTLEGGCSVPIGVETEWVRKNGSEFTETLIMRALVVSLDGQRHVETEMQRRITSREEADEFGWDVARKLVELGAESILHDINLNRKIIEEQGDA</sequence>
<dbReference type="UniPathway" id="UPA00251">
    <property type="reaction ID" value="UER00319"/>
</dbReference>
<evidence type="ECO:0000256" key="1">
    <source>
        <dbReference type="ARBA" id="ARBA00001916"/>
    </source>
</evidence>
<keyword evidence="7" id="KW-0808">Transferase</keyword>
<dbReference type="FunFam" id="3.40.190.10:FF:000086">
    <property type="entry name" value="Probable porphobilinogen deaminase"/>
    <property type="match status" value="1"/>
</dbReference>
<dbReference type="RefSeq" id="XP_013427885.1">
    <property type="nucleotide sequence ID" value="XM_013572431.1"/>
</dbReference>
<comment type="similarity">
    <text evidence="4">Belongs to the HMBS family.</text>
</comment>
<organism evidence="15 16">
    <name type="scientific">Aureobasidium namibiae CBS 147.97</name>
    <dbReference type="NCBI Taxonomy" id="1043004"/>
    <lineage>
        <taxon>Eukaryota</taxon>
        <taxon>Fungi</taxon>
        <taxon>Dikarya</taxon>
        <taxon>Ascomycota</taxon>
        <taxon>Pezizomycotina</taxon>
        <taxon>Dothideomycetes</taxon>
        <taxon>Dothideomycetidae</taxon>
        <taxon>Dothideales</taxon>
        <taxon>Saccotheciaceae</taxon>
        <taxon>Aureobasidium</taxon>
    </lineage>
</organism>
<keyword evidence="9" id="KW-0627">Porphyrin biosynthesis</keyword>
<dbReference type="InterPro" id="IPR036803">
    <property type="entry name" value="Porphobilinogen_deaminase_C_sf"/>
</dbReference>
<dbReference type="PANTHER" id="PTHR11557:SF0">
    <property type="entry name" value="PORPHOBILINOGEN DEAMINASE"/>
    <property type="match status" value="1"/>
</dbReference>
<evidence type="ECO:0000256" key="2">
    <source>
        <dbReference type="ARBA" id="ARBA00002869"/>
    </source>
</evidence>
<comment type="catalytic activity">
    <reaction evidence="12">
        <text>4 porphobilinogen + H2O = hydroxymethylbilane + 4 NH4(+)</text>
        <dbReference type="Rhea" id="RHEA:13185"/>
        <dbReference type="ChEBI" id="CHEBI:15377"/>
        <dbReference type="ChEBI" id="CHEBI:28938"/>
        <dbReference type="ChEBI" id="CHEBI:57845"/>
        <dbReference type="ChEBI" id="CHEBI:58126"/>
        <dbReference type="EC" id="2.5.1.61"/>
    </reaction>
</comment>
<gene>
    <name evidence="15" type="ORF">M436DRAFT_44634</name>
</gene>
<evidence type="ECO:0000259" key="13">
    <source>
        <dbReference type="Pfam" id="PF01379"/>
    </source>
</evidence>
<dbReference type="EMBL" id="KL584708">
    <property type="protein sequence ID" value="KEQ73786.1"/>
    <property type="molecule type" value="Genomic_DNA"/>
</dbReference>
<feature type="domain" description="Porphobilinogen deaminase C-terminal" evidence="14">
    <location>
        <begin position="240"/>
        <end position="319"/>
    </location>
</feature>
<protein>
    <recommendedName>
        <fullName evidence="6">Porphobilinogen deaminase</fullName>
        <ecNumber evidence="5">2.5.1.61</ecNumber>
    </recommendedName>
    <alternativeName>
        <fullName evidence="11">Hydroxymethylbilane synthase</fullName>
    </alternativeName>
    <alternativeName>
        <fullName evidence="10">Pre-uroporphyrinogen synthase</fullName>
    </alternativeName>
</protein>
<dbReference type="PANTHER" id="PTHR11557">
    <property type="entry name" value="PORPHOBILINOGEN DEAMINASE"/>
    <property type="match status" value="1"/>
</dbReference>
<name>A0A074XGR3_9PEZI</name>
<dbReference type="GeneID" id="25410187"/>
<evidence type="ECO:0000256" key="12">
    <source>
        <dbReference type="ARBA" id="ARBA00048169"/>
    </source>
</evidence>
<evidence type="ECO:0000256" key="9">
    <source>
        <dbReference type="ARBA" id="ARBA00023244"/>
    </source>
</evidence>
<comment type="function">
    <text evidence="2">Tetrapolymerization of the monopyrrole PBG into the hydroxymethylbilane pre-uroporphyrinogen in several discrete steps.</text>
</comment>
<dbReference type="GO" id="GO:0006782">
    <property type="term" value="P:protoporphyrinogen IX biosynthetic process"/>
    <property type="evidence" value="ECO:0007669"/>
    <property type="project" value="UniProtKB-UniPathway"/>
</dbReference>
<evidence type="ECO:0000256" key="6">
    <source>
        <dbReference type="ARBA" id="ARBA00016519"/>
    </source>
</evidence>
<dbReference type="AlphaFoldDB" id="A0A074XGR3"/>
<dbReference type="Proteomes" id="UP000027730">
    <property type="component" value="Unassembled WGS sequence"/>
</dbReference>
<evidence type="ECO:0000313" key="16">
    <source>
        <dbReference type="Proteomes" id="UP000027730"/>
    </source>
</evidence>
<dbReference type="Pfam" id="PF03900">
    <property type="entry name" value="Porphobil_deamC"/>
    <property type="match status" value="1"/>
</dbReference>
<evidence type="ECO:0000256" key="7">
    <source>
        <dbReference type="ARBA" id="ARBA00022679"/>
    </source>
</evidence>
<dbReference type="SUPFAM" id="SSF53850">
    <property type="entry name" value="Periplasmic binding protein-like II"/>
    <property type="match status" value="1"/>
</dbReference>
<proteinExistence type="inferred from homology"/>
<keyword evidence="8" id="KW-0350">Heme biosynthesis</keyword>
<dbReference type="FunFam" id="3.30.160.40:FF:000002">
    <property type="entry name" value="Porphobilinogen deaminase"/>
    <property type="match status" value="1"/>
</dbReference>
<dbReference type="Gene3D" id="3.30.160.40">
    <property type="entry name" value="Porphobilinogen deaminase, C-terminal domain"/>
    <property type="match status" value="1"/>
</dbReference>
<dbReference type="EC" id="2.5.1.61" evidence="5"/>
<dbReference type="CDD" id="cd13645">
    <property type="entry name" value="PBP2_HuPBGD_like"/>
    <property type="match status" value="1"/>
</dbReference>
<comment type="cofactor">
    <cofactor evidence="1">
        <name>dipyrromethane</name>
        <dbReference type="ChEBI" id="CHEBI:60342"/>
    </cofactor>
</comment>
<dbReference type="OrthoDB" id="564646at2759"/>
<dbReference type="InterPro" id="IPR022418">
    <property type="entry name" value="Porphobilinogen_deaminase_C"/>
</dbReference>
<keyword evidence="16" id="KW-1185">Reference proteome</keyword>
<dbReference type="PRINTS" id="PR00151">
    <property type="entry name" value="PORPHBDMNASE"/>
</dbReference>
<evidence type="ECO:0000256" key="3">
    <source>
        <dbReference type="ARBA" id="ARBA00004735"/>
    </source>
</evidence>
<evidence type="ECO:0000259" key="14">
    <source>
        <dbReference type="Pfam" id="PF03900"/>
    </source>
</evidence>
<dbReference type="GO" id="GO:0005737">
    <property type="term" value="C:cytoplasm"/>
    <property type="evidence" value="ECO:0007669"/>
    <property type="project" value="TreeGrafter"/>
</dbReference>
<evidence type="ECO:0000313" key="15">
    <source>
        <dbReference type="EMBL" id="KEQ73786.1"/>
    </source>
</evidence>
<dbReference type="InterPro" id="IPR000860">
    <property type="entry name" value="HemC"/>
</dbReference>
<dbReference type="SUPFAM" id="SSF54782">
    <property type="entry name" value="Porphobilinogen deaminase (hydroxymethylbilane synthase), C-terminal domain"/>
    <property type="match status" value="1"/>
</dbReference>
<dbReference type="InterPro" id="IPR022419">
    <property type="entry name" value="Porphobilin_deaminase_cofac_BS"/>
</dbReference>
<evidence type="ECO:0000256" key="11">
    <source>
        <dbReference type="ARBA" id="ARBA00033064"/>
    </source>
</evidence>
<evidence type="ECO:0000256" key="10">
    <source>
        <dbReference type="ARBA" id="ARBA00030685"/>
    </source>
</evidence>
<dbReference type="Pfam" id="PF01379">
    <property type="entry name" value="Porphobil_deam"/>
    <property type="match status" value="1"/>
</dbReference>
<evidence type="ECO:0000256" key="8">
    <source>
        <dbReference type="ARBA" id="ARBA00023133"/>
    </source>
</evidence>
<dbReference type="InterPro" id="IPR022417">
    <property type="entry name" value="Porphobilin_deaminase_N"/>
</dbReference>
<dbReference type="HAMAP" id="MF_00260">
    <property type="entry name" value="Porphobil_deam"/>
    <property type="match status" value="1"/>
</dbReference>
<feature type="domain" description="Porphobilinogen deaminase N-terminal" evidence="13">
    <location>
        <begin position="13"/>
        <end position="227"/>
    </location>
</feature>
<dbReference type="GO" id="GO:0004418">
    <property type="term" value="F:hydroxymethylbilane synthase activity"/>
    <property type="evidence" value="ECO:0007669"/>
    <property type="project" value="UniProtKB-EC"/>
</dbReference>
<evidence type="ECO:0000256" key="4">
    <source>
        <dbReference type="ARBA" id="ARBA00005638"/>
    </source>
</evidence>